<dbReference type="Proteomes" id="UP000006903">
    <property type="component" value="Chromosome"/>
</dbReference>
<keyword evidence="1" id="KW-0812">Transmembrane</keyword>
<gene>
    <name evidence="2" type="ordered locus">DKAM_0884</name>
</gene>
<name>B8D529_DESA1</name>
<keyword evidence="1" id="KW-0472">Membrane</keyword>
<evidence type="ECO:0000313" key="2">
    <source>
        <dbReference type="EMBL" id="ACL11210.1"/>
    </source>
</evidence>
<organism evidence="2 3">
    <name type="scientific">Desulfurococcus amylolyticus (strain DSM 18924 / JCM 16383 / VKM B-2413 / 1221n)</name>
    <name type="common">Desulfurococcus kamchatkensis</name>
    <dbReference type="NCBI Taxonomy" id="490899"/>
    <lineage>
        <taxon>Archaea</taxon>
        <taxon>Thermoproteota</taxon>
        <taxon>Thermoprotei</taxon>
        <taxon>Desulfurococcales</taxon>
        <taxon>Desulfurococcaceae</taxon>
        <taxon>Desulfurococcus</taxon>
    </lineage>
</organism>
<feature type="transmembrane region" description="Helical" evidence="1">
    <location>
        <begin position="239"/>
        <end position="262"/>
    </location>
</feature>
<dbReference type="EMBL" id="CP001140">
    <property type="protein sequence ID" value="ACL11210.1"/>
    <property type="molecule type" value="Genomic_DNA"/>
</dbReference>
<evidence type="ECO:0008006" key="4">
    <source>
        <dbReference type="Google" id="ProtNLM"/>
    </source>
</evidence>
<dbReference type="GeneID" id="7171607"/>
<sequence length="337" mass="37532">MANKLLVKTMRILTITLILALAVSIVVMAVSYRIEPYNVVEHVVKYTDINGDALFTMGVKPSIIYDNASVISSSRVFLSLAQYSLYRLNAKVVIYNNTEHGEATSIECNISASGVLRSSLWSKSLEPELTLFCSPGSVYVNGSVNIEEILELASRIDREISSASFKLDYGVDINASYTVKYSDGYIAVYQYNPIILFSIDKPNNILSASSSNTSSSETRTVKNIVEKNMPPPFNFISIYSARVLTLYSTPILAILTGALLYLNNQHERVKHGIQHRLPRVALDKSVFKTILVEKEETIYMLAKKGYGIPVASISGDEIYLLTGTDVLYVYNRKPRHL</sequence>
<keyword evidence="1" id="KW-1133">Transmembrane helix</keyword>
<dbReference type="AlphaFoldDB" id="B8D529"/>
<proteinExistence type="predicted"/>
<dbReference type="eggNOG" id="arCOG04474">
    <property type="taxonomic scope" value="Archaea"/>
</dbReference>
<evidence type="ECO:0000256" key="1">
    <source>
        <dbReference type="SAM" id="Phobius"/>
    </source>
</evidence>
<dbReference type="HOGENOM" id="CLU_846226_0_0_2"/>
<accession>B8D529</accession>
<evidence type="ECO:0000313" key="3">
    <source>
        <dbReference type="Proteomes" id="UP000006903"/>
    </source>
</evidence>
<dbReference type="RefSeq" id="WP_012608551.1">
    <property type="nucleotide sequence ID" value="NC_011766.1"/>
</dbReference>
<protein>
    <recommendedName>
        <fullName evidence="4">DUF5305 domain-containing protein</fullName>
    </recommendedName>
</protein>
<reference evidence="2 3" key="1">
    <citation type="journal article" date="2009" name="J. Bacteriol.">
        <title>Complete genome sequence of the anaerobic, protein-degrading hyperthermophilic crenarchaeon Desulfurococcus kamchatkensis.</title>
        <authorList>
            <person name="Ravin N.V."/>
            <person name="Mardanov A.V."/>
            <person name="Beletsky A.V."/>
            <person name="Kublanov I.V."/>
            <person name="Kolganova T.V."/>
            <person name="Lebedinsky A.V."/>
            <person name="Chernyh N.A."/>
            <person name="Bonch-Osmolovskaya E.A."/>
            <person name="Skryabin K.G."/>
        </authorList>
    </citation>
    <scope>NUCLEOTIDE SEQUENCE [LARGE SCALE GENOMIC DNA]</scope>
    <source>
        <strain evidence="3">DSM 18924 / JCM 16383 / VKM B-2413 / 1221n</strain>
    </source>
</reference>
<dbReference type="KEGG" id="dka:DKAM_0884"/>
<dbReference type="STRING" id="490899.DKAM_0884"/>